<dbReference type="GO" id="GO:0034704">
    <property type="term" value="C:calcium channel complex"/>
    <property type="evidence" value="ECO:0007669"/>
    <property type="project" value="TreeGrafter"/>
</dbReference>
<sequence>MERKSYTPQPEDLSGAQLPAELEELAELLARNVHEVWAAGRLAEGWTWGPVRDDALKQHPCLVPYEELPEEEKDYDRRTAAGTLKLIVKLGFRISADGGR</sequence>
<dbReference type="GO" id="GO:0014808">
    <property type="term" value="P:release of sequestered calcium ion into cytosol by sarcoplasmic reticulum"/>
    <property type="evidence" value="ECO:0007669"/>
    <property type="project" value="TreeGrafter"/>
</dbReference>
<dbReference type="Gene3D" id="6.20.350.10">
    <property type="match status" value="1"/>
</dbReference>
<organism evidence="2 3">
    <name type="scientific">Candidatus Cryptobacteroides merdipullorum</name>
    <dbReference type="NCBI Taxonomy" id="2840771"/>
    <lineage>
        <taxon>Bacteria</taxon>
        <taxon>Pseudomonadati</taxon>
        <taxon>Bacteroidota</taxon>
        <taxon>Bacteroidia</taxon>
        <taxon>Bacteroidales</taxon>
        <taxon>Candidatus Cryptobacteroides</taxon>
    </lineage>
</organism>
<dbReference type="InterPro" id="IPR003032">
    <property type="entry name" value="Ryanodine_rcpt"/>
</dbReference>
<evidence type="ECO:0000313" key="2">
    <source>
        <dbReference type="EMBL" id="HIT47862.1"/>
    </source>
</evidence>
<reference evidence="2" key="2">
    <citation type="journal article" date="2021" name="PeerJ">
        <title>Extensive microbial diversity within the chicken gut microbiome revealed by metagenomics and culture.</title>
        <authorList>
            <person name="Gilroy R."/>
            <person name="Ravi A."/>
            <person name="Getino M."/>
            <person name="Pursley I."/>
            <person name="Horton D.L."/>
            <person name="Alikhan N.F."/>
            <person name="Baker D."/>
            <person name="Gharbi K."/>
            <person name="Hall N."/>
            <person name="Watson M."/>
            <person name="Adriaenssens E.M."/>
            <person name="Foster-Nyarko E."/>
            <person name="Jarju S."/>
            <person name="Secka A."/>
            <person name="Antonio M."/>
            <person name="Oren A."/>
            <person name="Chaudhuri R.R."/>
            <person name="La Ragione R."/>
            <person name="Hildebrand F."/>
            <person name="Pallen M.J."/>
        </authorList>
    </citation>
    <scope>NUCLEOTIDE SEQUENCE</scope>
    <source>
        <strain evidence="2">ChiHecec2B26-709</strain>
    </source>
</reference>
<dbReference type="GO" id="GO:0005219">
    <property type="term" value="F:ryanodine-sensitive calcium-release channel activity"/>
    <property type="evidence" value="ECO:0007669"/>
    <property type="project" value="TreeGrafter"/>
</dbReference>
<dbReference type="AlphaFoldDB" id="A0A9D1GR11"/>
<comment type="caution">
    <text evidence="2">The sequence shown here is derived from an EMBL/GenBank/DDBJ whole genome shotgun (WGS) entry which is preliminary data.</text>
</comment>
<dbReference type="PANTHER" id="PTHR46399:SF8">
    <property type="entry name" value="B30.2_SPRY DOMAIN-CONTAINING PROTEIN"/>
    <property type="match status" value="1"/>
</dbReference>
<dbReference type="Pfam" id="PF02026">
    <property type="entry name" value="RyR"/>
    <property type="match status" value="1"/>
</dbReference>
<gene>
    <name evidence="2" type="ORF">IAC35_08440</name>
</gene>
<dbReference type="InterPro" id="IPR015925">
    <property type="entry name" value="Ryanodine_IP3_receptor"/>
</dbReference>
<dbReference type="EMBL" id="DVLC01000149">
    <property type="protein sequence ID" value="HIT47862.1"/>
    <property type="molecule type" value="Genomic_DNA"/>
</dbReference>
<protein>
    <submittedName>
        <fullName evidence="2">Ryanodine receptor Ryr</fullName>
    </submittedName>
</protein>
<accession>A0A9D1GR11</accession>
<name>A0A9D1GR11_9BACT</name>
<feature type="domain" description="Ryanodine receptor Ryr" evidence="1">
    <location>
        <begin position="6"/>
        <end position="95"/>
    </location>
</feature>
<keyword evidence="2" id="KW-0675">Receptor</keyword>
<reference evidence="2" key="1">
    <citation type="submission" date="2020-10" db="EMBL/GenBank/DDBJ databases">
        <authorList>
            <person name="Gilroy R."/>
        </authorList>
    </citation>
    <scope>NUCLEOTIDE SEQUENCE</scope>
    <source>
        <strain evidence="2">ChiHecec2B26-709</strain>
    </source>
</reference>
<proteinExistence type="predicted"/>
<dbReference type="Proteomes" id="UP000886881">
    <property type="component" value="Unassembled WGS sequence"/>
</dbReference>
<evidence type="ECO:0000313" key="3">
    <source>
        <dbReference type="Proteomes" id="UP000886881"/>
    </source>
</evidence>
<dbReference type="PANTHER" id="PTHR46399">
    <property type="entry name" value="B30.2/SPRY DOMAIN-CONTAINING PROTEIN"/>
    <property type="match status" value="1"/>
</dbReference>
<evidence type="ECO:0000259" key="1">
    <source>
        <dbReference type="Pfam" id="PF02026"/>
    </source>
</evidence>